<gene>
    <name evidence="1" type="ORF">LV89_04520</name>
</gene>
<dbReference type="RefSeq" id="WP_158279667.1">
    <property type="nucleotide sequence ID" value="NZ_QGGO01000038.1"/>
</dbReference>
<dbReference type="AlphaFoldDB" id="A0A316DIL4"/>
<dbReference type="Proteomes" id="UP000245489">
    <property type="component" value="Unassembled WGS sequence"/>
</dbReference>
<dbReference type="OrthoDB" id="9999772at2"/>
<sequence>MKINQKFAKKAVVVASMTAGVIGFSSMFNEAQASGRNMLWNGNHCYVHRLGNCASY</sequence>
<name>A0A316DIL4_9BACT</name>
<proteinExistence type="predicted"/>
<evidence type="ECO:0000313" key="2">
    <source>
        <dbReference type="Proteomes" id="UP000245489"/>
    </source>
</evidence>
<evidence type="ECO:0000313" key="1">
    <source>
        <dbReference type="EMBL" id="PWK17069.1"/>
    </source>
</evidence>
<keyword evidence="2" id="KW-1185">Reference proteome</keyword>
<dbReference type="EMBL" id="QGGO01000038">
    <property type="protein sequence ID" value="PWK17069.1"/>
    <property type="molecule type" value="Genomic_DNA"/>
</dbReference>
<comment type="caution">
    <text evidence="1">The sequence shown here is derived from an EMBL/GenBank/DDBJ whole genome shotgun (WGS) entry which is preliminary data.</text>
</comment>
<accession>A0A316DIL4</accession>
<protein>
    <submittedName>
        <fullName evidence="1">Uncharacterized protein</fullName>
    </submittedName>
</protein>
<organism evidence="1 2">
    <name type="scientific">Arcicella aurantiaca</name>
    <dbReference type="NCBI Taxonomy" id="591202"/>
    <lineage>
        <taxon>Bacteria</taxon>
        <taxon>Pseudomonadati</taxon>
        <taxon>Bacteroidota</taxon>
        <taxon>Cytophagia</taxon>
        <taxon>Cytophagales</taxon>
        <taxon>Flectobacillaceae</taxon>
        <taxon>Arcicella</taxon>
    </lineage>
</organism>
<reference evidence="1 2" key="1">
    <citation type="submission" date="2018-05" db="EMBL/GenBank/DDBJ databases">
        <title>Genomic Encyclopedia of Archaeal and Bacterial Type Strains, Phase II (KMG-II): from individual species to whole genera.</title>
        <authorList>
            <person name="Goeker M."/>
        </authorList>
    </citation>
    <scope>NUCLEOTIDE SEQUENCE [LARGE SCALE GENOMIC DNA]</scope>
    <source>
        <strain evidence="1 2">DSM 22214</strain>
    </source>
</reference>